<comment type="caution">
    <text evidence="2">The sequence shown here is derived from an EMBL/GenBank/DDBJ whole genome shotgun (WGS) entry which is preliminary data.</text>
</comment>
<dbReference type="InterPro" id="IPR007278">
    <property type="entry name" value="DUF397"/>
</dbReference>
<dbReference type="Proteomes" id="UP000627838">
    <property type="component" value="Unassembled WGS sequence"/>
</dbReference>
<sequence>MDLSNVRWRKASRSSEQGDHCIELAAVSGGVAVRDSKNSNGPKLLLRRVDFSRVTEIIKRL</sequence>
<name>A0ABR9JTS5_9ACTN</name>
<evidence type="ECO:0000313" key="2">
    <source>
        <dbReference type="EMBL" id="MBE1533972.1"/>
    </source>
</evidence>
<feature type="domain" description="DUF397" evidence="1">
    <location>
        <begin position="7"/>
        <end position="52"/>
    </location>
</feature>
<keyword evidence="3" id="KW-1185">Reference proteome</keyword>
<reference evidence="2 3" key="1">
    <citation type="submission" date="2020-10" db="EMBL/GenBank/DDBJ databases">
        <title>Sequencing the genomes of 1000 actinobacteria strains.</title>
        <authorList>
            <person name="Klenk H.-P."/>
        </authorList>
    </citation>
    <scope>NUCLEOTIDE SEQUENCE [LARGE SCALE GENOMIC DNA]</scope>
    <source>
        <strain evidence="2 3">DSM 46744</strain>
    </source>
</reference>
<organism evidence="2 3">
    <name type="scientific">Actinomadura algeriensis</name>
    <dbReference type="NCBI Taxonomy" id="1679523"/>
    <lineage>
        <taxon>Bacteria</taxon>
        <taxon>Bacillati</taxon>
        <taxon>Actinomycetota</taxon>
        <taxon>Actinomycetes</taxon>
        <taxon>Streptosporangiales</taxon>
        <taxon>Thermomonosporaceae</taxon>
        <taxon>Actinomadura</taxon>
    </lineage>
</organism>
<evidence type="ECO:0000313" key="3">
    <source>
        <dbReference type="Proteomes" id="UP000627838"/>
    </source>
</evidence>
<dbReference type="Pfam" id="PF04149">
    <property type="entry name" value="DUF397"/>
    <property type="match status" value="1"/>
</dbReference>
<proteinExistence type="predicted"/>
<dbReference type="RefSeq" id="WP_192760428.1">
    <property type="nucleotide sequence ID" value="NZ_JADBDZ010000001.1"/>
</dbReference>
<evidence type="ECO:0000259" key="1">
    <source>
        <dbReference type="Pfam" id="PF04149"/>
    </source>
</evidence>
<protein>
    <recommendedName>
        <fullName evidence="1">DUF397 domain-containing protein</fullName>
    </recommendedName>
</protein>
<dbReference type="EMBL" id="JADBDZ010000001">
    <property type="protein sequence ID" value="MBE1533972.1"/>
    <property type="molecule type" value="Genomic_DNA"/>
</dbReference>
<accession>A0ABR9JTS5</accession>
<gene>
    <name evidence="2" type="ORF">H4W34_003805</name>
</gene>